<dbReference type="SMART" id="SM00131">
    <property type="entry name" value="KU"/>
    <property type="match status" value="1"/>
</dbReference>
<dbReference type="FunFam" id="4.10.410.10:FF:000004">
    <property type="entry name" value="Tissue factor pathway inhibitor"/>
    <property type="match status" value="1"/>
</dbReference>
<dbReference type="EMBL" id="JOJR01000538">
    <property type="protein sequence ID" value="RCN36631.1"/>
    <property type="molecule type" value="Genomic_DNA"/>
</dbReference>
<keyword evidence="7" id="KW-1185">Reference proteome</keyword>
<feature type="domain" description="BPTI/Kunitz inhibitor" evidence="5">
    <location>
        <begin position="28"/>
        <end position="78"/>
    </location>
</feature>
<dbReference type="InterPro" id="IPR050098">
    <property type="entry name" value="TFPI/VKTCI-like"/>
</dbReference>
<evidence type="ECO:0000313" key="6">
    <source>
        <dbReference type="EMBL" id="RCN36631.1"/>
    </source>
</evidence>
<dbReference type="Gene3D" id="4.10.410.10">
    <property type="entry name" value="Pancreatic trypsin inhibitor Kunitz domain"/>
    <property type="match status" value="1"/>
</dbReference>
<accession>A0A368FWQ9</accession>
<protein>
    <submittedName>
        <fullName evidence="6">Kunitz/Bovine pancreatic trypsin inhibitor domain protein</fullName>
    </submittedName>
</protein>
<dbReference type="STRING" id="29170.A0A368FWQ9"/>
<gene>
    <name evidence="6" type="ORF">ANCCAN_17472</name>
</gene>
<dbReference type="InterPro" id="IPR020901">
    <property type="entry name" value="Prtase_inh_Kunz-CS"/>
</dbReference>
<dbReference type="AlphaFoldDB" id="A0A368FWQ9"/>
<dbReference type="Pfam" id="PF00014">
    <property type="entry name" value="Kunitz_BPTI"/>
    <property type="match status" value="1"/>
</dbReference>
<evidence type="ECO:0000256" key="3">
    <source>
        <dbReference type="ARBA" id="ARBA00023157"/>
    </source>
</evidence>
<feature type="chain" id="PRO_5016669937" evidence="4">
    <location>
        <begin position="17"/>
        <end position="84"/>
    </location>
</feature>
<keyword evidence="2" id="KW-0722">Serine protease inhibitor</keyword>
<sequence>MNSIIFMLCLVTVISSKRPPLNETPSYCLDDADNGLCKACMIRYYYNAESKKCEPFVYSGCGGNENNFWTFEDCRRGCIPEKLW</sequence>
<feature type="signal peptide" evidence="4">
    <location>
        <begin position="1"/>
        <end position="16"/>
    </location>
</feature>
<name>A0A368FWQ9_ANCCA</name>
<dbReference type="GO" id="GO:0005615">
    <property type="term" value="C:extracellular space"/>
    <property type="evidence" value="ECO:0007669"/>
    <property type="project" value="TreeGrafter"/>
</dbReference>
<proteinExistence type="predicted"/>
<dbReference type="PROSITE" id="PS00280">
    <property type="entry name" value="BPTI_KUNITZ_1"/>
    <property type="match status" value="1"/>
</dbReference>
<organism evidence="6 7">
    <name type="scientific">Ancylostoma caninum</name>
    <name type="common">Dog hookworm</name>
    <dbReference type="NCBI Taxonomy" id="29170"/>
    <lineage>
        <taxon>Eukaryota</taxon>
        <taxon>Metazoa</taxon>
        <taxon>Ecdysozoa</taxon>
        <taxon>Nematoda</taxon>
        <taxon>Chromadorea</taxon>
        <taxon>Rhabditida</taxon>
        <taxon>Rhabditina</taxon>
        <taxon>Rhabditomorpha</taxon>
        <taxon>Strongyloidea</taxon>
        <taxon>Ancylostomatidae</taxon>
        <taxon>Ancylostomatinae</taxon>
        <taxon>Ancylostoma</taxon>
    </lineage>
</organism>
<dbReference type="InterPro" id="IPR002223">
    <property type="entry name" value="Kunitz_BPTI"/>
</dbReference>
<keyword evidence="4" id="KW-0732">Signal</keyword>
<reference evidence="6 7" key="1">
    <citation type="submission" date="2014-10" db="EMBL/GenBank/DDBJ databases">
        <title>Draft genome of the hookworm Ancylostoma caninum.</title>
        <authorList>
            <person name="Mitreva M."/>
        </authorList>
    </citation>
    <scope>NUCLEOTIDE SEQUENCE [LARGE SCALE GENOMIC DNA]</scope>
    <source>
        <strain evidence="6 7">Baltimore</strain>
    </source>
</reference>
<keyword evidence="1" id="KW-0646">Protease inhibitor</keyword>
<keyword evidence="3" id="KW-1015">Disulfide bond</keyword>
<evidence type="ECO:0000256" key="2">
    <source>
        <dbReference type="ARBA" id="ARBA00022900"/>
    </source>
</evidence>
<dbReference type="PANTHER" id="PTHR10083">
    <property type="entry name" value="KUNITZ-TYPE PROTEASE INHIBITOR-RELATED"/>
    <property type="match status" value="1"/>
</dbReference>
<dbReference type="InterPro" id="IPR036880">
    <property type="entry name" value="Kunitz_BPTI_sf"/>
</dbReference>
<comment type="caution">
    <text evidence="6">The sequence shown here is derived from an EMBL/GenBank/DDBJ whole genome shotgun (WGS) entry which is preliminary data.</text>
</comment>
<dbReference type="GO" id="GO:0004867">
    <property type="term" value="F:serine-type endopeptidase inhibitor activity"/>
    <property type="evidence" value="ECO:0007669"/>
    <property type="project" value="UniProtKB-KW"/>
</dbReference>
<evidence type="ECO:0000256" key="4">
    <source>
        <dbReference type="SAM" id="SignalP"/>
    </source>
</evidence>
<dbReference type="PROSITE" id="PS50279">
    <property type="entry name" value="BPTI_KUNITZ_2"/>
    <property type="match status" value="1"/>
</dbReference>
<evidence type="ECO:0000259" key="5">
    <source>
        <dbReference type="PROSITE" id="PS50279"/>
    </source>
</evidence>
<evidence type="ECO:0000256" key="1">
    <source>
        <dbReference type="ARBA" id="ARBA00022690"/>
    </source>
</evidence>
<dbReference type="PANTHER" id="PTHR10083:SF374">
    <property type="entry name" value="BPTI_KUNITZ INHIBITOR DOMAIN-CONTAINING PROTEIN"/>
    <property type="match status" value="1"/>
</dbReference>
<dbReference type="PRINTS" id="PR00759">
    <property type="entry name" value="BASICPTASE"/>
</dbReference>
<dbReference type="Proteomes" id="UP000252519">
    <property type="component" value="Unassembled WGS sequence"/>
</dbReference>
<dbReference type="SUPFAM" id="SSF57362">
    <property type="entry name" value="BPTI-like"/>
    <property type="match status" value="1"/>
</dbReference>
<dbReference type="OrthoDB" id="4473401at2759"/>
<evidence type="ECO:0000313" key="7">
    <source>
        <dbReference type="Proteomes" id="UP000252519"/>
    </source>
</evidence>